<dbReference type="STRING" id="1114924.SAMN05216258_12116"/>
<evidence type="ECO:0000313" key="2">
    <source>
        <dbReference type="Proteomes" id="UP000199377"/>
    </source>
</evidence>
<dbReference type="EMBL" id="FOQH01000021">
    <property type="protein sequence ID" value="SFJ25286.1"/>
    <property type="molecule type" value="Genomic_DNA"/>
</dbReference>
<evidence type="ECO:0000313" key="1">
    <source>
        <dbReference type="EMBL" id="SFJ25286.1"/>
    </source>
</evidence>
<dbReference type="AlphaFoldDB" id="A0A1I3PWI2"/>
<dbReference type="Proteomes" id="UP000199377">
    <property type="component" value="Unassembled WGS sequence"/>
</dbReference>
<organism evidence="1 2">
    <name type="scientific">Albimonas pacifica</name>
    <dbReference type="NCBI Taxonomy" id="1114924"/>
    <lineage>
        <taxon>Bacteria</taxon>
        <taxon>Pseudomonadati</taxon>
        <taxon>Pseudomonadota</taxon>
        <taxon>Alphaproteobacteria</taxon>
        <taxon>Rhodobacterales</taxon>
        <taxon>Paracoccaceae</taxon>
        <taxon>Albimonas</taxon>
    </lineage>
</organism>
<dbReference type="OrthoDB" id="8502394at2"/>
<proteinExistence type="predicted"/>
<sequence>MKRKPAPDWSDFDSLDGELSDTMALAANAHWASFAVAAALIDKGLIEKEALLKITEALIGLARSYEEPDAVNVDIALLSLEQFRGCLEVYDLKPGAVLPELELCETAAFLEQMVRRRNRPPEPEEDQD</sequence>
<dbReference type="RefSeq" id="WP_092866110.1">
    <property type="nucleotide sequence ID" value="NZ_FOQH01000021.1"/>
</dbReference>
<accession>A0A1I3PWI2</accession>
<gene>
    <name evidence="1" type="ORF">SAMN05216258_12116</name>
</gene>
<name>A0A1I3PWI2_9RHOB</name>
<keyword evidence="2" id="KW-1185">Reference proteome</keyword>
<protein>
    <submittedName>
        <fullName evidence="1">Uncharacterized protein</fullName>
    </submittedName>
</protein>
<reference evidence="1 2" key="1">
    <citation type="submission" date="2016-10" db="EMBL/GenBank/DDBJ databases">
        <authorList>
            <person name="de Groot N.N."/>
        </authorList>
    </citation>
    <scope>NUCLEOTIDE SEQUENCE [LARGE SCALE GENOMIC DNA]</scope>
    <source>
        <strain evidence="1 2">CGMCC 1.11030</strain>
    </source>
</reference>